<organism evidence="2 3">
    <name type="scientific">Danxiaibacter flavus</name>
    <dbReference type="NCBI Taxonomy" id="3049108"/>
    <lineage>
        <taxon>Bacteria</taxon>
        <taxon>Pseudomonadati</taxon>
        <taxon>Bacteroidota</taxon>
        <taxon>Chitinophagia</taxon>
        <taxon>Chitinophagales</taxon>
        <taxon>Chitinophagaceae</taxon>
        <taxon>Danxiaibacter</taxon>
    </lineage>
</organism>
<comment type="caution">
    <text evidence="2">The sequence shown here is derived from an EMBL/GenBank/DDBJ whole genome shotgun (WGS) entry which is preliminary data.</text>
</comment>
<gene>
    <name evidence="2" type="ORF">QTN47_27390</name>
</gene>
<accession>A0ABV3ZQN0</accession>
<reference evidence="2 3" key="1">
    <citation type="submission" date="2023-07" db="EMBL/GenBank/DDBJ databases">
        <authorList>
            <person name="Lian W.-H."/>
        </authorList>
    </citation>
    <scope>NUCLEOTIDE SEQUENCE [LARGE SCALE GENOMIC DNA]</scope>
    <source>
        <strain evidence="2 3">SYSU DXS3180</strain>
    </source>
</reference>
<sequence length="227" mass="25700">MKQQYERLIIVALLIIIAVFALQTCFRKEKQVTDLKQVVSAKQDTLKHYKDEAGHEHGQKVLAEADMSLLKVEYQKQIDSVTELLKIKESQLAFYTGFSTESSGSIKPRVDTVFMPDSTREFNIDFSDRWMSLNGRIGKSSNINYRITDSLTVTVYSKKKNFLSSLTTYIDVFSMNPNVKVTGLTGFKIPVKKPGRFGIGPYFGYGYSDGKWSPSAGVAIQYSLIRF</sequence>
<dbReference type="Pfam" id="PF20186">
    <property type="entry name" value="DUF6549"/>
    <property type="match status" value="1"/>
</dbReference>
<dbReference type="Proteomes" id="UP001560573">
    <property type="component" value="Unassembled WGS sequence"/>
</dbReference>
<dbReference type="EMBL" id="JAULBC010000015">
    <property type="protein sequence ID" value="MEX6691264.1"/>
    <property type="molecule type" value="Genomic_DNA"/>
</dbReference>
<proteinExistence type="predicted"/>
<evidence type="ECO:0000313" key="2">
    <source>
        <dbReference type="EMBL" id="MEX6691264.1"/>
    </source>
</evidence>
<evidence type="ECO:0000313" key="3">
    <source>
        <dbReference type="Proteomes" id="UP001560573"/>
    </source>
</evidence>
<feature type="domain" description="DUF6808" evidence="1">
    <location>
        <begin position="184"/>
        <end position="225"/>
    </location>
</feature>
<name>A0ABV3ZQN0_9BACT</name>
<evidence type="ECO:0000259" key="1">
    <source>
        <dbReference type="Pfam" id="PF20647"/>
    </source>
</evidence>
<protein>
    <recommendedName>
        <fullName evidence="1">DUF6808 domain-containing protein</fullName>
    </recommendedName>
</protein>
<dbReference type="InterPro" id="IPR046679">
    <property type="entry name" value="DUF6549"/>
</dbReference>
<dbReference type="RefSeq" id="WP_369332680.1">
    <property type="nucleotide sequence ID" value="NZ_JAULBC010000015.1"/>
</dbReference>
<dbReference type="InterPro" id="IPR049214">
    <property type="entry name" value="DUF6808"/>
</dbReference>
<keyword evidence="3" id="KW-1185">Reference proteome</keyword>
<dbReference type="Pfam" id="PF20647">
    <property type="entry name" value="DUF6808"/>
    <property type="match status" value="1"/>
</dbReference>